<protein>
    <submittedName>
        <fullName evidence="2">Uncharacterized protein</fullName>
    </submittedName>
</protein>
<evidence type="ECO:0000313" key="2">
    <source>
        <dbReference type="EMBL" id="QHU06150.1"/>
    </source>
</evidence>
<evidence type="ECO:0000256" key="1">
    <source>
        <dbReference type="SAM" id="Phobius"/>
    </source>
</evidence>
<keyword evidence="1" id="KW-1133">Transmembrane helix</keyword>
<proteinExistence type="predicted"/>
<feature type="transmembrane region" description="Helical" evidence="1">
    <location>
        <begin position="12"/>
        <end position="32"/>
    </location>
</feature>
<accession>A0A6C0JN45</accession>
<feature type="transmembrane region" description="Helical" evidence="1">
    <location>
        <begin position="52"/>
        <end position="72"/>
    </location>
</feature>
<keyword evidence="1" id="KW-0812">Transmembrane</keyword>
<dbReference type="AlphaFoldDB" id="A0A6C0JN45"/>
<feature type="transmembrane region" description="Helical" evidence="1">
    <location>
        <begin position="79"/>
        <end position="100"/>
    </location>
</feature>
<reference evidence="2" key="1">
    <citation type="journal article" date="2020" name="Nature">
        <title>Giant virus diversity and host interactions through global metagenomics.</title>
        <authorList>
            <person name="Schulz F."/>
            <person name="Roux S."/>
            <person name="Paez-Espino D."/>
            <person name="Jungbluth S."/>
            <person name="Walsh D.A."/>
            <person name="Denef V.J."/>
            <person name="McMahon K.D."/>
            <person name="Konstantinidis K.T."/>
            <person name="Eloe-Fadrosh E.A."/>
            <person name="Kyrpides N.C."/>
            <person name="Woyke T."/>
        </authorList>
    </citation>
    <scope>NUCLEOTIDE SEQUENCE</scope>
    <source>
        <strain evidence="2">GVMAG-M-3300027747-57</strain>
    </source>
</reference>
<sequence>MEITGLRKLCGPAMFYLVLSIIALVIMVFQNIGNENVYCLGLYHCNVSSVTLIFIIKILYILFWTWVLNLICKAGYPAVSWFLVLIPFLLLFILIGAFLFT</sequence>
<name>A0A6C0JN45_9ZZZZ</name>
<organism evidence="2">
    <name type="scientific">viral metagenome</name>
    <dbReference type="NCBI Taxonomy" id="1070528"/>
    <lineage>
        <taxon>unclassified sequences</taxon>
        <taxon>metagenomes</taxon>
        <taxon>organismal metagenomes</taxon>
    </lineage>
</organism>
<keyword evidence="1" id="KW-0472">Membrane</keyword>
<dbReference type="EMBL" id="MN740430">
    <property type="protein sequence ID" value="QHU06150.1"/>
    <property type="molecule type" value="Genomic_DNA"/>
</dbReference>